<dbReference type="PANTHER" id="PTHR42208:SF1">
    <property type="entry name" value="HEAVY METAL TRANSPORTER"/>
    <property type="match status" value="1"/>
</dbReference>
<evidence type="ECO:0000256" key="1">
    <source>
        <dbReference type="SAM" id="Phobius"/>
    </source>
</evidence>
<evidence type="ECO:0000313" key="4">
    <source>
        <dbReference type="Proteomes" id="UP001162891"/>
    </source>
</evidence>
<keyword evidence="1" id="KW-0812">Transmembrane</keyword>
<name>A0ABM7WR08_9BACT</name>
<feature type="transmembrane region" description="Helical" evidence="1">
    <location>
        <begin position="6"/>
        <end position="34"/>
    </location>
</feature>
<protein>
    <recommendedName>
        <fullName evidence="2">Urease accessory protein UreH-like transmembrane domain-containing protein</fullName>
    </recommendedName>
</protein>
<accession>A0ABM7WR08</accession>
<keyword evidence="4" id="KW-1185">Reference proteome</keyword>
<dbReference type="Pfam" id="PF13386">
    <property type="entry name" value="DsbD_2"/>
    <property type="match status" value="1"/>
</dbReference>
<evidence type="ECO:0000259" key="2">
    <source>
        <dbReference type="Pfam" id="PF13386"/>
    </source>
</evidence>
<proteinExistence type="predicted"/>
<gene>
    <name evidence="3" type="ORF">AMOR_09020</name>
</gene>
<feature type="domain" description="Urease accessory protein UreH-like transmembrane" evidence="2">
    <location>
        <begin position="7"/>
        <end position="212"/>
    </location>
</feature>
<keyword evidence="1" id="KW-1133">Transmembrane helix</keyword>
<dbReference type="InterPro" id="IPR039447">
    <property type="entry name" value="UreH-like_TM_dom"/>
</dbReference>
<keyword evidence="1" id="KW-0472">Membrane</keyword>
<reference evidence="4" key="1">
    <citation type="journal article" date="2022" name="Int. J. Syst. Evol. Microbiol.">
        <title>Anaeromyxobacter oryzae sp. nov., Anaeromyxobacter diazotrophicus sp. nov. and Anaeromyxobacter paludicola sp. nov., isolated from paddy soils.</title>
        <authorList>
            <person name="Itoh H."/>
            <person name="Xu Z."/>
            <person name="Mise K."/>
            <person name="Masuda Y."/>
            <person name="Ushijima N."/>
            <person name="Hayakawa C."/>
            <person name="Shiratori Y."/>
            <person name="Senoo K."/>
        </authorList>
    </citation>
    <scope>NUCLEOTIDE SEQUENCE [LARGE SCALE GENOMIC DNA]</scope>
    <source>
        <strain evidence="4">Red232</strain>
    </source>
</reference>
<feature type="transmembrane region" description="Helical" evidence="1">
    <location>
        <begin position="197"/>
        <end position="218"/>
    </location>
</feature>
<feature type="transmembrane region" description="Helical" evidence="1">
    <location>
        <begin position="163"/>
        <end position="185"/>
    </location>
</feature>
<dbReference type="EMBL" id="AP025591">
    <property type="protein sequence ID" value="BDG01906.1"/>
    <property type="molecule type" value="Genomic_DNA"/>
</dbReference>
<feature type="transmembrane region" description="Helical" evidence="1">
    <location>
        <begin position="55"/>
        <end position="75"/>
    </location>
</feature>
<dbReference type="Proteomes" id="UP001162891">
    <property type="component" value="Chromosome"/>
</dbReference>
<organism evidence="3 4">
    <name type="scientific">Anaeromyxobacter oryzae</name>
    <dbReference type="NCBI Taxonomy" id="2918170"/>
    <lineage>
        <taxon>Bacteria</taxon>
        <taxon>Pseudomonadati</taxon>
        <taxon>Myxococcota</taxon>
        <taxon>Myxococcia</taxon>
        <taxon>Myxococcales</taxon>
        <taxon>Cystobacterineae</taxon>
        <taxon>Anaeromyxobacteraceae</taxon>
        <taxon>Anaeromyxobacter</taxon>
    </lineage>
</organism>
<feature type="transmembrane region" description="Helical" evidence="1">
    <location>
        <begin position="81"/>
        <end position="107"/>
    </location>
</feature>
<dbReference type="PANTHER" id="PTHR42208">
    <property type="entry name" value="HEAVY METAL TRANSPORTER-RELATED"/>
    <property type="match status" value="1"/>
</dbReference>
<feature type="transmembrane region" description="Helical" evidence="1">
    <location>
        <begin position="134"/>
        <end position="157"/>
    </location>
</feature>
<dbReference type="RefSeq" id="WP_248358870.1">
    <property type="nucleotide sequence ID" value="NZ_AP025591.1"/>
</dbReference>
<evidence type="ECO:0000313" key="3">
    <source>
        <dbReference type="EMBL" id="BDG01906.1"/>
    </source>
</evidence>
<sequence>MAGTIAMAFVTGLLGGFGHCLPMCGPLVGAFALAGAPRGTARALQGQLAYHAGRLTTYAMVGGVMGMTGSFVNVAGRLAGVTAAASVIAGVVMVLMGLGAAGLALSVRRIEARAAGKLSALARTLLEGGAAGRLYPLGLVLGFLPCGLSWTLFLGAAGTGHPATGLLLALVFGLGTLPALLLAGVATSWLGARARGVLYRAGGLLVAALGVVFVLRGLGVGGLG</sequence>